<sequence length="142" mass="15806">MDVVGLVDQILNMSVRSNNATEATIMKYENTLSLQSNGFVGGVQMTLEHGSDFDLTFFEDAYMSKHNTVNNTTELMIIHPGENLFIANDDFTISEMIVVSSDDYVSTQIIENMEYSISSTYPNPFNPVTHISYSVPVESSVT</sequence>
<dbReference type="EMBL" id="UINC01145430">
    <property type="protein sequence ID" value="SVD35552.1"/>
    <property type="molecule type" value="Genomic_DNA"/>
</dbReference>
<feature type="non-terminal residue" evidence="1">
    <location>
        <position position="142"/>
    </location>
</feature>
<proteinExistence type="predicted"/>
<organism evidence="1">
    <name type="scientific">marine metagenome</name>
    <dbReference type="NCBI Taxonomy" id="408172"/>
    <lineage>
        <taxon>unclassified sequences</taxon>
        <taxon>metagenomes</taxon>
        <taxon>ecological metagenomes</taxon>
    </lineage>
</organism>
<protein>
    <submittedName>
        <fullName evidence="1">Uncharacterized protein</fullName>
    </submittedName>
</protein>
<gene>
    <name evidence="1" type="ORF">METZ01_LOCUS388406</name>
</gene>
<accession>A0A382UMZ7</accession>
<evidence type="ECO:0000313" key="1">
    <source>
        <dbReference type="EMBL" id="SVD35552.1"/>
    </source>
</evidence>
<reference evidence="1" key="1">
    <citation type="submission" date="2018-05" db="EMBL/GenBank/DDBJ databases">
        <authorList>
            <person name="Lanie J.A."/>
            <person name="Ng W.-L."/>
            <person name="Kazmierczak K.M."/>
            <person name="Andrzejewski T.M."/>
            <person name="Davidsen T.M."/>
            <person name="Wayne K.J."/>
            <person name="Tettelin H."/>
            <person name="Glass J.I."/>
            <person name="Rusch D."/>
            <person name="Podicherti R."/>
            <person name="Tsui H.-C.T."/>
            <person name="Winkler M.E."/>
        </authorList>
    </citation>
    <scope>NUCLEOTIDE SEQUENCE</scope>
</reference>
<dbReference type="AlphaFoldDB" id="A0A382UMZ7"/>
<name>A0A382UMZ7_9ZZZZ</name>